<evidence type="ECO:0000259" key="7">
    <source>
        <dbReference type="Pfam" id="PF12819"/>
    </source>
</evidence>
<evidence type="ECO:0000256" key="1">
    <source>
        <dbReference type="ARBA" id="ARBA00004167"/>
    </source>
</evidence>
<organism evidence="8 9">
    <name type="scientific">Trifolium pratense</name>
    <name type="common">Red clover</name>
    <dbReference type="NCBI Taxonomy" id="57577"/>
    <lineage>
        <taxon>Eukaryota</taxon>
        <taxon>Viridiplantae</taxon>
        <taxon>Streptophyta</taxon>
        <taxon>Embryophyta</taxon>
        <taxon>Tracheophyta</taxon>
        <taxon>Spermatophyta</taxon>
        <taxon>Magnoliopsida</taxon>
        <taxon>eudicotyledons</taxon>
        <taxon>Gunneridae</taxon>
        <taxon>Pentapetalae</taxon>
        <taxon>rosids</taxon>
        <taxon>fabids</taxon>
        <taxon>Fabales</taxon>
        <taxon>Fabaceae</taxon>
        <taxon>Papilionoideae</taxon>
        <taxon>50 kb inversion clade</taxon>
        <taxon>NPAAA clade</taxon>
        <taxon>Hologalegina</taxon>
        <taxon>IRL clade</taxon>
        <taxon>Trifolieae</taxon>
        <taxon>Trifolium</taxon>
    </lineage>
</organism>
<dbReference type="GO" id="GO:0016301">
    <property type="term" value="F:kinase activity"/>
    <property type="evidence" value="ECO:0007669"/>
    <property type="project" value="UniProtKB-KW"/>
</dbReference>
<dbReference type="STRING" id="57577.A0A2K3L6Y8"/>
<gene>
    <name evidence="8" type="ORF">L195_g030215</name>
</gene>
<evidence type="ECO:0000313" key="8">
    <source>
        <dbReference type="EMBL" id="PNX74298.1"/>
    </source>
</evidence>
<protein>
    <submittedName>
        <fullName evidence="8">Receptor-like protein kinase</fullName>
    </submittedName>
</protein>
<keyword evidence="4" id="KW-1133">Transmembrane helix</keyword>
<dbReference type="PANTHER" id="PTHR45631:SF202">
    <property type="entry name" value="SENESCENCE-INDUCED RECEPTOR-LIKE SERINE_THREONINE-PROTEIN KINASE"/>
    <property type="match status" value="1"/>
</dbReference>
<keyword evidence="8" id="KW-0675">Receptor</keyword>
<accession>A0A2K3L6Y8</accession>
<dbReference type="Proteomes" id="UP000236291">
    <property type="component" value="Unassembled WGS sequence"/>
</dbReference>
<keyword evidence="5" id="KW-0472">Membrane</keyword>
<dbReference type="GO" id="GO:0016020">
    <property type="term" value="C:membrane"/>
    <property type="evidence" value="ECO:0007669"/>
    <property type="project" value="UniProtKB-SubCell"/>
</dbReference>
<dbReference type="Pfam" id="PF12819">
    <property type="entry name" value="Malectin_like"/>
    <property type="match status" value="2"/>
</dbReference>
<evidence type="ECO:0000256" key="4">
    <source>
        <dbReference type="ARBA" id="ARBA00022989"/>
    </source>
</evidence>
<feature type="non-terminal residue" evidence="8">
    <location>
        <position position="221"/>
    </location>
</feature>
<dbReference type="InterPro" id="IPR024788">
    <property type="entry name" value="Malectin-like_Carb-bd_dom"/>
</dbReference>
<feature type="domain" description="Malectin-like" evidence="7">
    <location>
        <begin position="33"/>
        <end position="62"/>
    </location>
</feature>
<name>A0A2K3L6Y8_TRIPR</name>
<evidence type="ECO:0000313" key="9">
    <source>
        <dbReference type="Proteomes" id="UP000236291"/>
    </source>
</evidence>
<reference evidence="8 9" key="1">
    <citation type="journal article" date="2014" name="Am. J. Bot.">
        <title>Genome assembly and annotation for red clover (Trifolium pratense; Fabaceae).</title>
        <authorList>
            <person name="Istvanek J."/>
            <person name="Jaros M."/>
            <person name="Krenek A."/>
            <person name="Repkova J."/>
        </authorList>
    </citation>
    <scope>NUCLEOTIDE SEQUENCE [LARGE SCALE GENOMIC DNA]</scope>
    <source>
        <strain evidence="9">cv. Tatra</strain>
        <tissue evidence="8">Young leaves</tissue>
    </source>
</reference>
<dbReference type="AlphaFoldDB" id="A0A2K3L6Y8"/>
<evidence type="ECO:0000256" key="5">
    <source>
        <dbReference type="ARBA" id="ARBA00023136"/>
    </source>
</evidence>
<evidence type="ECO:0000256" key="2">
    <source>
        <dbReference type="ARBA" id="ARBA00022692"/>
    </source>
</evidence>
<keyword evidence="3 6" id="KW-0732">Signal</keyword>
<proteinExistence type="predicted"/>
<feature type="domain" description="Malectin-like" evidence="7">
    <location>
        <begin position="64"/>
        <end position="220"/>
    </location>
</feature>
<evidence type="ECO:0000256" key="3">
    <source>
        <dbReference type="ARBA" id="ARBA00022729"/>
    </source>
</evidence>
<sequence>MMGMLMHFLSVLLGVLTILVSIQAQDQSGFISLDCGLPVHSRYSDRNTGINYISDANFIDTGLPEFEIHLGANFVDTVNISFNETFYTSGEIIYTPSQDYIQPCLVNIGKGTPFISAIELRPLNNTTYVIDSANSVLSLFERFSLGSNTDFDYRYNDDVYDRIWSPYELSSDWRRLSTSVNNVNLSLIQEDDYKPPAIVMSTAVTPVNESAPLQFYWDADN</sequence>
<reference evidence="8 9" key="2">
    <citation type="journal article" date="2017" name="Front. Plant Sci.">
        <title>Gene Classification and Mining of Molecular Markers Useful in Red Clover (Trifolium pratense) Breeding.</title>
        <authorList>
            <person name="Istvanek J."/>
            <person name="Dluhosova J."/>
            <person name="Dluhos P."/>
            <person name="Patkova L."/>
            <person name="Nedelnik J."/>
            <person name="Repkova J."/>
        </authorList>
    </citation>
    <scope>NUCLEOTIDE SEQUENCE [LARGE SCALE GENOMIC DNA]</scope>
    <source>
        <strain evidence="9">cv. Tatra</strain>
        <tissue evidence="8">Young leaves</tissue>
    </source>
</reference>
<comment type="subcellular location">
    <subcellularLocation>
        <location evidence="1">Membrane</location>
        <topology evidence="1">Single-pass membrane protein</topology>
    </subcellularLocation>
</comment>
<keyword evidence="8" id="KW-0418">Kinase</keyword>
<comment type="caution">
    <text evidence="8">The sequence shown here is derived from an EMBL/GenBank/DDBJ whole genome shotgun (WGS) entry which is preliminary data.</text>
</comment>
<keyword evidence="8" id="KW-0808">Transferase</keyword>
<keyword evidence="2" id="KW-0812">Transmembrane</keyword>
<dbReference type="PANTHER" id="PTHR45631">
    <property type="entry name" value="OS07G0107800 PROTEIN-RELATED"/>
    <property type="match status" value="1"/>
</dbReference>
<feature type="signal peptide" evidence="6">
    <location>
        <begin position="1"/>
        <end position="24"/>
    </location>
</feature>
<evidence type="ECO:0000256" key="6">
    <source>
        <dbReference type="SAM" id="SignalP"/>
    </source>
</evidence>
<dbReference type="EMBL" id="ASHM01027308">
    <property type="protein sequence ID" value="PNX74298.1"/>
    <property type="molecule type" value="Genomic_DNA"/>
</dbReference>
<feature type="chain" id="PRO_5014317867" evidence="6">
    <location>
        <begin position="25"/>
        <end position="221"/>
    </location>
</feature>